<dbReference type="EMBL" id="OCSU01000001">
    <property type="protein sequence ID" value="SOE66446.1"/>
    <property type="molecule type" value="Genomic_DNA"/>
</dbReference>
<gene>
    <name evidence="2" type="ORF">SAMN05446927_3073</name>
</gene>
<comment type="caution">
    <text evidence="2">The sequence shown here is derived from an EMBL/GenBank/DDBJ whole genome shotgun (WGS) entry which is preliminary data.</text>
</comment>
<dbReference type="Proteomes" id="UP000219522">
    <property type="component" value="Unassembled WGS sequence"/>
</dbReference>
<dbReference type="AlphaFoldDB" id="A0A7Z7N2K9"/>
<reference evidence="2 3" key="1">
    <citation type="submission" date="2017-09" db="EMBL/GenBank/DDBJ databases">
        <authorList>
            <person name="Varghese N."/>
            <person name="Submissions S."/>
        </authorList>
    </citation>
    <scope>NUCLEOTIDE SEQUENCE [LARGE SCALE GENOMIC DNA]</scope>
    <source>
        <strain evidence="2 3">OK806</strain>
    </source>
</reference>
<evidence type="ECO:0000256" key="1">
    <source>
        <dbReference type="SAM" id="MobiDB-lite"/>
    </source>
</evidence>
<keyword evidence="3" id="KW-1185">Reference proteome</keyword>
<feature type="region of interest" description="Disordered" evidence="1">
    <location>
        <begin position="61"/>
        <end position="98"/>
    </location>
</feature>
<organism evidence="2 3">
    <name type="scientific">Caballeronia arationis</name>
    <dbReference type="NCBI Taxonomy" id="1777142"/>
    <lineage>
        <taxon>Bacteria</taxon>
        <taxon>Pseudomonadati</taxon>
        <taxon>Pseudomonadota</taxon>
        <taxon>Betaproteobacteria</taxon>
        <taxon>Burkholderiales</taxon>
        <taxon>Burkholderiaceae</taxon>
        <taxon>Caballeronia</taxon>
    </lineage>
</organism>
<dbReference type="RefSeq" id="WP_062638596.1">
    <property type="nucleotide sequence ID" value="NZ_FCOG02000036.1"/>
</dbReference>
<accession>A0A7Z7N2K9</accession>
<evidence type="ECO:0000313" key="3">
    <source>
        <dbReference type="Proteomes" id="UP000219522"/>
    </source>
</evidence>
<dbReference type="OrthoDB" id="9006100at2"/>
<evidence type="ECO:0000313" key="2">
    <source>
        <dbReference type="EMBL" id="SOE66446.1"/>
    </source>
</evidence>
<proteinExistence type="predicted"/>
<sequence>MNQVIVGVFASYRDGHEALRALQLAGLRRDDAHLYRAGQPGAPQIDEECLPTTDAHREDEAEYAAHGEHQGVVGARNRFSTASARLPEPLPASEDAPPAEYRGRTLLVIRLSDEIKPGAVGEMLHEYGAIAVKDGAGHWRFSPYRSGSRTPR</sequence>
<protein>
    <submittedName>
        <fullName evidence="2">Uncharacterized protein</fullName>
    </submittedName>
</protein>
<name>A0A7Z7N2K9_9BURK</name>